<dbReference type="InterPro" id="IPR002711">
    <property type="entry name" value="HNH"/>
</dbReference>
<sequence length="109" mass="12293">MAKLKMHKSPLKMAAIQTLRVQVVADRRITGRRLQARRLTVWRQDPTCAACGRVVNFPDGFELDHKVPLFMGGEDIEANCQVLCVRFEMIEGQRIKKGCHASKTSTEAP</sequence>
<proteinExistence type="predicted"/>
<dbReference type="GO" id="GO:0003676">
    <property type="term" value="F:nucleic acid binding"/>
    <property type="evidence" value="ECO:0007669"/>
    <property type="project" value="InterPro"/>
</dbReference>
<dbReference type="Pfam" id="PF01844">
    <property type="entry name" value="HNH"/>
    <property type="match status" value="1"/>
</dbReference>
<accession>A0A370SWT2</accession>
<keyword evidence="2" id="KW-0255">Endonuclease</keyword>
<gene>
    <name evidence="2" type="ORF">DEU51_102420</name>
</gene>
<keyword evidence="2" id="KW-0540">Nuclease</keyword>
<dbReference type="EMBL" id="QRAV01000002">
    <property type="protein sequence ID" value="RDL24162.1"/>
    <property type="molecule type" value="Genomic_DNA"/>
</dbReference>
<dbReference type="RefSeq" id="WP_080520372.1">
    <property type="nucleotide sequence ID" value="NZ_QRAV01000002.1"/>
</dbReference>
<dbReference type="Proteomes" id="UP000255365">
    <property type="component" value="Unassembled WGS sequence"/>
</dbReference>
<organism evidence="2 3">
    <name type="scientific">Pseudomonas jessenii</name>
    <dbReference type="NCBI Taxonomy" id="77298"/>
    <lineage>
        <taxon>Bacteria</taxon>
        <taxon>Pseudomonadati</taxon>
        <taxon>Pseudomonadota</taxon>
        <taxon>Gammaproteobacteria</taxon>
        <taxon>Pseudomonadales</taxon>
        <taxon>Pseudomonadaceae</taxon>
        <taxon>Pseudomonas</taxon>
    </lineage>
</organism>
<keyword evidence="2" id="KW-0378">Hydrolase</keyword>
<dbReference type="GO" id="GO:0008270">
    <property type="term" value="F:zinc ion binding"/>
    <property type="evidence" value="ECO:0007669"/>
    <property type="project" value="InterPro"/>
</dbReference>
<protein>
    <submittedName>
        <fullName evidence="2">HNH endonuclease</fullName>
    </submittedName>
</protein>
<evidence type="ECO:0000313" key="3">
    <source>
        <dbReference type="Proteomes" id="UP000255365"/>
    </source>
</evidence>
<evidence type="ECO:0000259" key="1">
    <source>
        <dbReference type="SMART" id="SM00507"/>
    </source>
</evidence>
<dbReference type="CDD" id="cd00085">
    <property type="entry name" value="HNHc"/>
    <property type="match status" value="1"/>
</dbReference>
<dbReference type="GO" id="GO:0004519">
    <property type="term" value="F:endonuclease activity"/>
    <property type="evidence" value="ECO:0007669"/>
    <property type="project" value="UniProtKB-KW"/>
</dbReference>
<dbReference type="SMART" id="SM00507">
    <property type="entry name" value="HNHc"/>
    <property type="match status" value="1"/>
</dbReference>
<feature type="domain" description="HNH nuclease" evidence="1">
    <location>
        <begin position="36"/>
        <end position="89"/>
    </location>
</feature>
<evidence type="ECO:0000313" key="2">
    <source>
        <dbReference type="EMBL" id="RDL24162.1"/>
    </source>
</evidence>
<dbReference type="AlphaFoldDB" id="A0A370SWT2"/>
<name>A0A370SWT2_PSEJE</name>
<dbReference type="InterPro" id="IPR003615">
    <property type="entry name" value="HNH_nuc"/>
</dbReference>
<comment type="caution">
    <text evidence="2">The sequence shown here is derived from an EMBL/GenBank/DDBJ whole genome shotgun (WGS) entry which is preliminary data.</text>
</comment>
<reference evidence="2 3" key="1">
    <citation type="submission" date="2018-07" db="EMBL/GenBank/DDBJ databases">
        <title>Genome sequencing of rice bacterial endophytes.</title>
        <authorList>
            <person name="Venturi V."/>
        </authorList>
    </citation>
    <scope>NUCLEOTIDE SEQUENCE [LARGE SCALE GENOMIC DNA]</scope>
    <source>
        <strain evidence="2 3">E2333</strain>
    </source>
</reference>
<dbReference type="GeneID" id="55845028"/>
<dbReference type="Gene3D" id="1.10.30.50">
    <property type="match status" value="1"/>
</dbReference>